<reference evidence="3 4" key="1">
    <citation type="submission" date="2024-03" db="EMBL/GenBank/DDBJ databases">
        <title>Adaptation during the transition from Ophiocordyceps entomopathogen to insect associate is accompanied by gene loss and intensified selection.</title>
        <authorList>
            <person name="Ward C.M."/>
            <person name="Onetto C.A."/>
            <person name="Borneman A.R."/>
        </authorList>
    </citation>
    <scope>NUCLEOTIDE SEQUENCE [LARGE SCALE GENOMIC DNA]</scope>
    <source>
        <strain evidence="3">AWRI1</strain>
        <tissue evidence="3">Single Adult Female</tissue>
    </source>
</reference>
<dbReference type="InterPro" id="IPR051481">
    <property type="entry name" value="BTB-POZ/Galectin-3-binding"/>
</dbReference>
<evidence type="ECO:0000259" key="2">
    <source>
        <dbReference type="PROSITE" id="PS50097"/>
    </source>
</evidence>
<protein>
    <recommendedName>
        <fullName evidence="2">BTB domain-containing protein</fullName>
    </recommendedName>
</protein>
<dbReference type="Gene3D" id="1.25.40.420">
    <property type="match status" value="1"/>
</dbReference>
<evidence type="ECO:0000313" key="4">
    <source>
        <dbReference type="Proteomes" id="UP001367676"/>
    </source>
</evidence>
<gene>
    <name evidence="3" type="ORF">V9T40_012883</name>
</gene>
<dbReference type="SUPFAM" id="SSF54695">
    <property type="entry name" value="POZ domain"/>
    <property type="match status" value="1"/>
</dbReference>
<dbReference type="InterPro" id="IPR056184">
    <property type="entry name" value="TRAF_BTBD17"/>
</dbReference>
<dbReference type="CDD" id="cd18493">
    <property type="entry name" value="BACK_BTBD17"/>
    <property type="match status" value="1"/>
</dbReference>
<comment type="caution">
    <text evidence="3">The sequence shown here is derived from an EMBL/GenBank/DDBJ whole genome shotgun (WGS) entry which is preliminary data.</text>
</comment>
<keyword evidence="4" id="KW-1185">Reference proteome</keyword>
<dbReference type="Pfam" id="PF23651">
    <property type="entry name" value="TRAF_BTBD17"/>
    <property type="match status" value="1"/>
</dbReference>
<accession>A0AAN9TL61</accession>
<dbReference type="PANTHER" id="PTHR24410">
    <property type="entry name" value="HL07962P-RELATED"/>
    <property type="match status" value="1"/>
</dbReference>
<sequence length="511" mass="59025">MEFDSEPSFSGDNRQKRKNSQDVEIDNSKQVLKKIATLYAEKLMNDICLVVDGIEYPAHRLILCTSSEVFQVMLMNPQWCESQESRIVLQETPQCAAIFPEFLRYFYTGQIRISLSTIMGILMLADKYDVKDLTSLCIEYMYHHIAEAAVHDQIVTWYQYTLSLAHYQLSPACRNFIKWNFELVAYTNDFCNFHPDVLAVLLQQSDLVVQSEMALFDFVIKWLKVQEEHLMEAYANEAEVENQIVALLNEVMSNIRFPMMDRGQLANLLLFPQVMKYKDFFVEKMRVGVEFHQGEDTDQILELLNSENGKLMFTPRLYTADQWSSSIVINNFSTLPSYNPRTLVCTSPPTLRESVLEQNCEWIIDLYPKGLCFQRCYLIVWQGTVTIPEVVMRTVRLSITCRDPPAQGSYLVKIGILVSGITCNVENVVEVVYCVHKFSADDNIFNINDLLSYHKLNDRFNNLCPRFGEGISEAPYLIGAERDTLKLQIVIIPLCPRLSQIEEPYNSSFKY</sequence>
<dbReference type="Pfam" id="PF07707">
    <property type="entry name" value="BACK"/>
    <property type="match status" value="1"/>
</dbReference>
<evidence type="ECO:0000256" key="1">
    <source>
        <dbReference type="SAM" id="MobiDB-lite"/>
    </source>
</evidence>
<dbReference type="SMART" id="SM00875">
    <property type="entry name" value="BACK"/>
    <property type="match status" value="1"/>
</dbReference>
<name>A0AAN9TL61_9HEMI</name>
<dbReference type="PANTHER" id="PTHR24410:SF41">
    <property type="entry name" value="HL07962P"/>
    <property type="match status" value="1"/>
</dbReference>
<proteinExistence type="predicted"/>
<dbReference type="InterPro" id="IPR000210">
    <property type="entry name" value="BTB/POZ_dom"/>
</dbReference>
<dbReference type="Pfam" id="PF00651">
    <property type="entry name" value="BTB"/>
    <property type="match status" value="1"/>
</dbReference>
<dbReference type="AlphaFoldDB" id="A0AAN9TL61"/>
<dbReference type="EMBL" id="JBBCAQ010000036">
    <property type="protein sequence ID" value="KAK7576597.1"/>
    <property type="molecule type" value="Genomic_DNA"/>
</dbReference>
<dbReference type="PROSITE" id="PS50097">
    <property type="entry name" value="BTB"/>
    <property type="match status" value="1"/>
</dbReference>
<dbReference type="InterPro" id="IPR011705">
    <property type="entry name" value="BACK"/>
</dbReference>
<organism evidence="3 4">
    <name type="scientific">Parthenolecanium corni</name>
    <dbReference type="NCBI Taxonomy" id="536013"/>
    <lineage>
        <taxon>Eukaryota</taxon>
        <taxon>Metazoa</taxon>
        <taxon>Ecdysozoa</taxon>
        <taxon>Arthropoda</taxon>
        <taxon>Hexapoda</taxon>
        <taxon>Insecta</taxon>
        <taxon>Pterygota</taxon>
        <taxon>Neoptera</taxon>
        <taxon>Paraneoptera</taxon>
        <taxon>Hemiptera</taxon>
        <taxon>Sternorrhyncha</taxon>
        <taxon>Coccoidea</taxon>
        <taxon>Coccidae</taxon>
        <taxon>Parthenolecanium</taxon>
    </lineage>
</organism>
<feature type="region of interest" description="Disordered" evidence="1">
    <location>
        <begin position="1"/>
        <end position="22"/>
    </location>
</feature>
<evidence type="ECO:0000313" key="3">
    <source>
        <dbReference type="EMBL" id="KAK7576597.1"/>
    </source>
</evidence>
<feature type="domain" description="BTB" evidence="2">
    <location>
        <begin position="45"/>
        <end position="115"/>
    </location>
</feature>
<dbReference type="SMART" id="SM00225">
    <property type="entry name" value="BTB"/>
    <property type="match status" value="1"/>
</dbReference>
<dbReference type="Proteomes" id="UP001367676">
    <property type="component" value="Unassembled WGS sequence"/>
</dbReference>
<dbReference type="InterPro" id="IPR011333">
    <property type="entry name" value="SKP1/BTB/POZ_sf"/>
</dbReference>
<dbReference type="Gene3D" id="3.30.710.10">
    <property type="entry name" value="Potassium Channel Kv1.1, Chain A"/>
    <property type="match status" value="1"/>
</dbReference>
<dbReference type="CDD" id="cd18292">
    <property type="entry name" value="BTB_POZ_BTBD17"/>
    <property type="match status" value="1"/>
</dbReference>